<dbReference type="Proteomes" id="UP000425960">
    <property type="component" value="Chromosome"/>
</dbReference>
<name>A0A5K7ZM46_9BACT</name>
<keyword evidence="1" id="KW-0812">Transmembrane</keyword>
<organism evidence="2 3">
    <name type="scientific">Desulfosarcina ovata subsp. sediminis</name>
    <dbReference type="NCBI Taxonomy" id="885957"/>
    <lineage>
        <taxon>Bacteria</taxon>
        <taxon>Pseudomonadati</taxon>
        <taxon>Thermodesulfobacteriota</taxon>
        <taxon>Desulfobacteria</taxon>
        <taxon>Desulfobacterales</taxon>
        <taxon>Desulfosarcinaceae</taxon>
        <taxon>Desulfosarcina</taxon>
    </lineage>
</organism>
<evidence type="ECO:0000256" key="1">
    <source>
        <dbReference type="SAM" id="Phobius"/>
    </source>
</evidence>
<dbReference type="RefSeq" id="WP_155322610.1">
    <property type="nucleotide sequence ID" value="NZ_AP021876.1"/>
</dbReference>
<dbReference type="EMBL" id="AP021876">
    <property type="protein sequence ID" value="BBO82061.1"/>
    <property type="molecule type" value="Genomic_DNA"/>
</dbReference>
<evidence type="ECO:0000313" key="2">
    <source>
        <dbReference type="EMBL" id="BBO82061.1"/>
    </source>
</evidence>
<feature type="transmembrane region" description="Helical" evidence="1">
    <location>
        <begin position="132"/>
        <end position="152"/>
    </location>
</feature>
<proteinExistence type="predicted"/>
<keyword evidence="1" id="KW-0472">Membrane</keyword>
<keyword evidence="1" id="KW-1133">Transmembrane helix</keyword>
<accession>A0A5K7ZM46</accession>
<dbReference type="KEGG" id="dov:DSCO28_26270"/>
<reference evidence="2 3" key="1">
    <citation type="submission" date="2019-11" db="EMBL/GenBank/DDBJ databases">
        <title>Comparative genomics of hydrocarbon-degrading Desulfosarcina strains.</title>
        <authorList>
            <person name="Watanabe M."/>
            <person name="Kojima H."/>
            <person name="Fukui M."/>
        </authorList>
    </citation>
    <scope>NUCLEOTIDE SEQUENCE [LARGE SCALE GENOMIC DNA]</scope>
    <source>
        <strain evidence="2 3">28bB2T</strain>
    </source>
</reference>
<feature type="transmembrane region" description="Helical" evidence="1">
    <location>
        <begin position="164"/>
        <end position="184"/>
    </location>
</feature>
<protein>
    <submittedName>
        <fullName evidence="2">Uncharacterized protein</fullName>
    </submittedName>
</protein>
<feature type="transmembrane region" description="Helical" evidence="1">
    <location>
        <begin position="67"/>
        <end position="92"/>
    </location>
</feature>
<evidence type="ECO:0000313" key="3">
    <source>
        <dbReference type="Proteomes" id="UP000425960"/>
    </source>
</evidence>
<feature type="transmembrane region" description="Helical" evidence="1">
    <location>
        <begin position="42"/>
        <end position="61"/>
    </location>
</feature>
<sequence length="201" mass="21294">MEQQQSQWADPSAAPPFLIACTAFALGAANTGLVGPAGGLGLGAWMFAVFVGLMIATIISFARGDLIGGISGVVFGPLIAGWSFMSSFLTMLQPQMMEAAALDIAHLNGWVLLTVFYILLVVTYVLAHVSSIMALFMVVVDVGILLFAIWFLQGCPAGKLQHIAGWLFFVIGAEFLYTGTATYINGFRGKTVLPMGGPILK</sequence>
<gene>
    <name evidence="2" type="ORF">DSCO28_26270</name>
</gene>
<dbReference type="AlphaFoldDB" id="A0A5K7ZM46"/>
<feature type="transmembrane region" description="Helical" evidence="1">
    <location>
        <begin position="104"/>
        <end position="126"/>
    </location>
</feature>
<feature type="transmembrane region" description="Helical" evidence="1">
    <location>
        <begin position="17"/>
        <end position="35"/>
    </location>
</feature>